<dbReference type="SMR" id="B4H1L1"/>
<accession>B4H1L1</accession>
<evidence type="ECO:0000313" key="3">
    <source>
        <dbReference type="Proteomes" id="UP000008744"/>
    </source>
</evidence>
<evidence type="ECO:0000313" key="2">
    <source>
        <dbReference type="EMBL" id="EDW30188.1"/>
    </source>
</evidence>
<feature type="region of interest" description="Disordered" evidence="1">
    <location>
        <begin position="307"/>
        <end position="335"/>
    </location>
</feature>
<feature type="compositionally biased region" description="Low complexity" evidence="1">
    <location>
        <begin position="53"/>
        <end position="70"/>
    </location>
</feature>
<dbReference type="OrthoDB" id="545063at2759"/>
<feature type="compositionally biased region" description="Polar residues" evidence="1">
    <location>
        <begin position="30"/>
        <end position="51"/>
    </location>
</feature>
<dbReference type="PANTHER" id="PTHR22997">
    <property type="entry name" value="PIH1 DOMAIN-CONTAINING PROTEIN 1"/>
    <property type="match status" value="1"/>
</dbReference>
<dbReference type="OMA" id="KDGNHKE"/>
<keyword evidence="3" id="KW-1185">Reference proteome</keyword>
<feature type="compositionally biased region" description="Low complexity" evidence="1">
    <location>
        <begin position="1"/>
        <end position="20"/>
    </location>
</feature>
<dbReference type="HOGENOM" id="CLU_034688_0_0_1"/>
<dbReference type="InterPro" id="IPR050734">
    <property type="entry name" value="PIH1/Kintoun_subfamily"/>
</dbReference>
<gene>
    <name evidence="2" type="primary">Dper\GL22450</name>
    <name evidence="2" type="ORF">Dper_GL22450</name>
</gene>
<feature type="region of interest" description="Disordered" evidence="1">
    <location>
        <begin position="1"/>
        <end position="96"/>
    </location>
</feature>
<organism evidence="3">
    <name type="scientific">Drosophila persimilis</name>
    <name type="common">Fruit fly</name>
    <dbReference type="NCBI Taxonomy" id="7234"/>
    <lineage>
        <taxon>Eukaryota</taxon>
        <taxon>Metazoa</taxon>
        <taxon>Ecdysozoa</taxon>
        <taxon>Arthropoda</taxon>
        <taxon>Hexapoda</taxon>
        <taxon>Insecta</taxon>
        <taxon>Pterygota</taxon>
        <taxon>Neoptera</taxon>
        <taxon>Endopterygota</taxon>
        <taxon>Diptera</taxon>
        <taxon>Brachycera</taxon>
        <taxon>Muscomorpha</taxon>
        <taxon>Ephydroidea</taxon>
        <taxon>Drosophilidae</taxon>
        <taxon>Drosophila</taxon>
        <taxon>Sophophora</taxon>
    </lineage>
</organism>
<proteinExistence type="predicted"/>
<feature type="region of interest" description="Disordered" evidence="1">
    <location>
        <begin position="255"/>
        <end position="283"/>
    </location>
</feature>
<dbReference type="GO" id="GO:0005737">
    <property type="term" value="C:cytoplasm"/>
    <property type="evidence" value="ECO:0007669"/>
    <property type="project" value="TreeGrafter"/>
</dbReference>
<reference evidence="2 3" key="1">
    <citation type="journal article" date="2007" name="Nature">
        <title>Evolution of genes and genomes on the Drosophila phylogeny.</title>
        <authorList>
            <consortium name="Drosophila 12 Genomes Consortium"/>
            <person name="Clark A.G."/>
            <person name="Eisen M.B."/>
            <person name="Smith D.R."/>
            <person name="Bergman C.M."/>
            <person name="Oliver B."/>
            <person name="Markow T.A."/>
            <person name="Kaufman T.C."/>
            <person name="Kellis M."/>
            <person name="Gelbart W."/>
            <person name="Iyer V.N."/>
            <person name="Pollard D.A."/>
            <person name="Sackton T.B."/>
            <person name="Larracuente A.M."/>
            <person name="Singh N.D."/>
            <person name="Abad J.P."/>
            <person name="Abt D.N."/>
            <person name="Adryan B."/>
            <person name="Aguade M."/>
            <person name="Akashi H."/>
            <person name="Anderson W.W."/>
            <person name="Aquadro C.F."/>
            <person name="Ardell D.H."/>
            <person name="Arguello R."/>
            <person name="Artieri C.G."/>
            <person name="Barbash D.A."/>
            <person name="Barker D."/>
            <person name="Barsanti P."/>
            <person name="Batterham P."/>
            <person name="Batzoglou S."/>
            <person name="Begun D."/>
            <person name="Bhutkar A."/>
            <person name="Blanco E."/>
            <person name="Bosak S.A."/>
            <person name="Bradley R.K."/>
            <person name="Brand A.D."/>
            <person name="Brent M.R."/>
            <person name="Brooks A.N."/>
            <person name="Brown R.H."/>
            <person name="Butlin R.K."/>
            <person name="Caggese C."/>
            <person name="Calvi B.R."/>
            <person name="Bernardo de Carvalho A."/>
            <person name="Caspi A."/>
            <person name="Castrezana S."/>
            <person name="Celniker S.E."/>
            <person name="Chang J.L."/>
            <person name="Chapple C."/>
            <person name="Chatterji S."/>
            <person name="Chinwalla A."/>
            <person name="Civetta A."/>
            <person name="Clifton S.W."/>
            <person name="Comeron J.M."/>
            <person name="Costello J.C."/>
            <person name="Coyne J.A."/>
            <person name="Daub J."/>
            <person name="David R.G."/>
            <person name="Delcher A.L."/>
            <person name="Delehaunty K."/>
            <person name="Do C.B."/>
            <person name="Ebling H."/>
            <person name="Edwards K."/>
            <person name="Eickbush T."/>
            <person name="Evans J.D."/>
            <person name="Filipski A."/>
            <person name="Findeiss S."/>
            <person name="Freyhult E."/>
            <person name="Fulton L."/>
            <person name="Fulton R."/>
            <person name="Garcia A.C."/>
            <person name="Gardiner A."/>
            <person name="Garfield D.A."/>
            <person name="Garvin B.E."/>
            <person name="Gibson G."/>
            <person name="Gilbert D."/>
            <person name="Gnerre S."/>
            <person name="Godfrey J."/>
            <person name="Good R."/>
            <person name="Gotea V."/>
            <person name="Gravely B."/>
            <person name="Greenberg A.J."/>
            <person name="Griffiths-Jones S."/>
            <person name="Gross S."/>
            <person name="Guigo R."/>
            <person name="Gustafson E.A."/>
            <person name="Haerty W."/>
            <person name="Hahn M.W."/>
            <person name="Halligan D.L."/>
            <person name="Halpern A.L."/>
            <person name="Halter G.M."/>
            <person name="Han M.V."/>
            <person name="Heger A."/>
            <person name="Hillier L."/>
            <person name="Hinrichs A.S."/>
            <person name="Holmes I."/>
            <person name="Hoskins R.A."/>
            <person name="Hubisz M.J."/>
            <person name="Hultmark D."/>
            <person name="Huntley M.A."/>
            <person name="Jaffe D.B."/>
            <person name="Jagadeeshan S."/>
            <person name="Jeck W.R."/>
            <person name="Johnson J."/>
            <person name="Jones C.D."/>
            <person name="Jordan W.C."/>
            <person name="Karpen G.H."/>
            <person name="Kataoka E."/>
            <person name="Keightley P.D."/>
            <person name="Kheradpour P."/>
            <person name="Kirkness E.F."/>
            <person name="Koerich L.B."/>
            <person name="Kristiansen K."/>
            <person name="Kudrna D."/>
            <person name="Kulathinal R.J."/>
            <person name="Kumar S."/>
            <person name="Kwok R."/>
            <person name="Lander E."/>
            <person name="Langley C.H."/>
            <person name="Lapoint R."/>
            <person name="Lazzaro B.P."/>
            <person name="Lee S.J."/>
            <person name="Levesque L."/>
            <person name="Li R."/>
            <person name="Lin C.F."/>
            <person name="Lin M.F."/>
            <person name="Lindblad-Toh K."/>
            <person name="Llopart A."/>
            <person name="Long M."/>
            <person name="Low L."/>
            <person name="Lozovsky E."/>
            <person name="Lu J."/>
            <person name="Luo M."/>
            <person name="Machado C.A."/>
            <person name="Makalowski W."/>
            <person name="Marzo M."/>
            <person name="Matsuda M."/>
            <person name="Matzkin L."/>
            <person name="McAllister B."/>
            <person name="McBride C.S."/>
            <person name="McKernan B."/>
            <person name="McKernan K."/>
            <person name="Mendez-Lago M."/>
            <person name="Minx P."/>
            <person name="Mollenhauer M.U."/>
            <person name="Montooth K."/>
            <person name="Mount S.M."/>
            <person name="Mu X."/>
            <person name="Myers E."/>
            <person name="Negre B."/>
            <person name="Newfeld S."/>
            <person name="Nielsen R."/>
            <person name="Noor M.A."/>
            <person name="O'Grady P."/>
            <person name="Pachter L."/>
            <person name="Papaceit M."/>
            <person name="Parisi M.J."/>
            <person name="Parisi M."/>
            <person name="Parts L."/>
            <person name="Pedersen J.S."/>
            <person name="Pesole G."/>
            <person name="Phillippy A.M."/>
            <person name="Ponting C.P."/>
            <person name="Pop M."/>
            <person name="Porcelli D."/>
            <person name="Powell J.R."/>
            <person name="Prohaska S."/>
            <person name="Pruitt K."/>
            <person name="Puig M."/>
            <person name="Quesneville H."/>
            <person name="Ram K.R."/>
            <person name="Rand D."/>
            <person name="Rasmussen M.D."/>
            <person name="Reed L.K."/>
            <person name="Reenan R."/>
            <person name="Reily A."/>
            <person name="Remington K.A."/>
            <person name="Rieger T.T."/>
            <person name="Ritchie M.G."/>
            <person name="Robin C."/>
            <person name="Rogers Y.H."/>
            <person name="Rohde C."/>
            <person name="Rozas J."/>
            <person name="Rubenfield M.J."/>
            <person name="Ruiz A."/>
            <person name="Russo S."/>
            <person name="Salzberg S.L."/>
            <person name="Sanchez-Gracia A."/>
            <person name="Saranga D.J."/>
            <person name="Sato H."/>
            <person name="Schaeffer S.W."/>
            <person name="Schatz M.C."/>
            <person name="Schlenke T."/>
            <person name="Schwartz R."/>
            <person name="Segarra C."/>
            <person name="Singh R.S."/>
            <person name="Sirot L."/>
            <person name="Sirota M."/>
            <person name="Sisneros N.B."/>
            <person name="Smith C.D."/>
            <person name="Smith T.F."/>
            <person name="Spieth J."/>
            <person name="Stage D.E."/>
            <person name="Stark A."/>
            <person name="Stephan W."/>
            <person name="Strausberg R.L."/>
            <person name="Strempel S."/>
            <person name="Sturgill D."/>
            <person name="Sutton G."/>
            <person name="Sutton G.G."/>
            <person name="Tao W."/>
            <person name="Teichmann S."/>
            <person name="Tobari Y.N."/>
            <person name="Tomimura Y."/>
            <person name="Tsolas J.M."/>
            <person name="Valente V.L."/>
            <person name="Venter E."/>
            <person name="Venter J.C."/>
            <person name="Vicario S."/>
            <person name="Vieira F.G."/>
            <person name="Vilella A.J."/>
            <person name="Villasante A."/>
            <person name="Walenz B."/>
            <person name="Wang J."/>
            <person name="Wasserman M."/>
            <person name="Watts T."/>
            <person name="Wilson D."/>
            <person name="Wilson R.K."/>
            <person name="Wing R.A."/>
            <person name="Wolfner M.F."/>
            <person name="Wong A."/>
            <person name="Wong G.K."/>
            <person name="Wu C.I."/>
            <person name="Wu G."/>
            <person name="Yamamoto D."/>
            <person name="Yang H.P."/>
            <person name="Yang S.P."/>
            <person name="Yorke J.A."/>
            <person name="Yoshida K."/>
            <person name="Zdobnov E."/>
            <person name="Zhang P."/>
            <person name="Zhang Y."/>
            <person name="Zimin A.V."/>
            <person name="Baldwin J."/>
            <person name="Abdouelleil A."/>
            <person name="Abdulkadir J."/>
            <person name="Abebe A."/>
            <person name="Abera B."/>
            <person name="Abreu J."/>
            <person name="Acer S.C."/>
            <person name="Aftuck L."/>
            <person name="Alexander A."/>
            <person name="An P."/>
            <person name="Anderson E."/>
            <person name="Anderson S."/>
            <person name="Arachi H."/>
            <person name="Azer M."/>
            <person name="Bachantsang P."/>
            <person name="Barry A."/>
            <person name="Bayul T."/>
            <person name="Berlin A."/>
            <person name="Bessette D."/>
            <person name="Bloom T."/>
            <person name="Blye J."/>
            <person name="Boguslavskiy L."/>
            <person name="Bonnet C."/>
            <person name="Boukhgalter B."/>
            <person name="Bourzgui I."/>
            <person name="Brown A."/>
            <person name="Cahill P."/>
            <person name="Channer S."/>
            <person name="Cheshatsang Y."/>
            <person name="Chuda L."/>
            <person name="Citroen M."/>
            <person name="Collymore A."/>
            <person name="Cooke P."/>
            <person name="Costello M."/>
            <person name="D'Aco K."/>
            <person name="Daza R."/>
            <person name="De Haan G."/>
            <person name="DeGray S."/>
            <person name="DeMaso C."/>
            <person name="Dhargay N."/>
            <person name="Dooley K."/>
            <person name="Dooley E."/>
            <person name="Doricent M."/>
            <person name="Dorje P."/>
            <person name="Dorjee K."/>
            <person name="Dupes A."/>
            <person name="Elong R."/>
            <person name="Falk J."/>
            <person name="Farina A."/>
            <person name="Faro S."/>
            <person name="Ferguson D."/>
            <person name="Fisher S."/>
            <person name="Foley C.D."/>
            <person name="Franke A."/>
            <person name="Friedrich D."/>
            <person name="Gadbois L."/>
            <person name="Gearin G."/>
            <person name="Gearin C.R."/>
            <person name="Giannoukos G."/>
            <person name="Goode T."/>
            <person name="Graham J."/>
            <person name="Grandbois E."/>
            <person name="Grewal S."/>
            <person name="Gyaltsen K."/>
            <person name="Hafez N."/>
            <person name="Hagos B."/>
            <person name="Hall J."/>
            <person name="Henson C."/>
            <person name="Hollinger A."/>
            <person name="Honan T."/>
            <person name="Huard M.D."/>
            <person name="Hughes L."/>
            <person name="Hurhula B."/>
            <person name="Husby M.E."/>
            <person name="Kamat A."/>
            <person name="Kanga B."/>
            <person name="Kashin S."/>
            <person name="Khazanovich D."/>
            <person name="Kisner P."/>
            <person name="Lance K."/>
            <person name="Lara M."/>
            <person name="Lee W."/>
            <person name="Lennon N."/>
            <person name="Letendre F."/>
            <person name="LeVine R."/>
            <person name="Lipovsky A."/>
            <person name="Liu X."/>
            <person name="Liu J."/>
            <person name="Liu S."/>
            <person name="Lokyitsang T."/>
            <person name="Lokyitsang Y."/>
            <person name="Lubonja R."/>
            <person name="Lui A."/>
            <person name="MacDonald P."/>
            <person name="Magnisalis V."/>
            <person name="Maru K."/>
            <person name="Matthews C."/>
            <person name="McCusker W."/>
            <person name="McDonough S."/>
            <person name="Mehta T."/>
            <person name="Meldrim J."/>
            <person name="Meneus L."/>
            <person name="Mihai O."/>
            <person name="Mihalev A."/>
            <person name="Mihova T."/>
            <person name="Mittelman R."/>
            <person name="Mlenga V."/>
            <person name="Montmayeur A."/>
            <person name="Mulrain L."/>
            <person name="Navidi A."/>
            <person name="Naylor J."/>
            <person name="Negash T."/>
            <person name="Nguyen T."/>
            <person name="Nguyen N."/>
            <person name="Nicol R."/>
            <person name="Norbu C."/>
            <person name="Norbu N."/>
            <person name="Novod N."/>
            <person name="O'Neill B."/>
            <person name="Osman S."/>
            <person name="Markiewicz E."/>
            <person name="Oyono O.L."/>
            <person name="Patti C."/>
            <person name="Phunkhang P."/>
            <person name="Pierre F."/>
            <person name="Priest M."/>
            <person name="Raghuraman S."/>
            <person name="Rege F."/>
            <person name="Reyes R."/>
            <person name="Rise C."/>
            <person name="Rogov P."/>
            <person name="Ross K."/>
            <person name="Ryan E."/>
            <person name="Settipalli S."/>
            <person name="Shea T."/>
            <person name="Sherpa N."/>
            <person name="Shi L."/>
            <person name="Shih D."/>
            <person name="Sparrow T."/>
            <person name="Spaulding J."/>
            <person name="Stalker J."/>
            <person name="Stange-Thomann N."/>
            <person name="Stavropoulos S."/>
            <person name="Stone C."/>
            <person name="Strader C."/>
            <person name="Tesfaye S."/>
            <person name="Thomson T."/>
            <person name="Thoulutsang Y."/>
            <person name="Thoulutsang D."/>
            <person name="Topham K."/>
            <person name="Topping I."/>
            <person name="Tsamla T."/>
            <person name="Vassiliev H."/>
            <person name="Vo A."/>
            <person name="Wangchuk T."/>
            <person name="Wangdi T."/>
            <person name="Weiand M."/>
            <person name="Wilkinson J."/>
            <person name="Wilson A."/>
            <person name="Yadav S."/>
            <person name="Young G."/>
            <person name="Yu Q."/>
            <person name="Zembek L."/>
            <person name="Zhong D."/>
            <person name="Zimmer A."/>
            <person name="Zwirko Z."/>
            <person name="Jaffe D.B."/>
            <person name="Alvarez P."/>
            <person name="Brockman W."/>
            <person name="Butler J."/>
            <person name="Chin C."/>
            <person name="Gnerre S."/>
            <person name="Grabherr M."/>
            <person name="Kleber M."/>
            <person name="Mauceli E."/>
            <person name="MacCallum I."/>
        </authorList>
    </citation>
    <scope>NUCLEOTIDE SEQUENCE [LARGE SCALE GENOMIC DNA]</scope>
    <source>
        <strain evidence="3">MSH-3 / Tucson 14011-0111.49</strain>
    </source>
</reference>
<name>B4H1L1_DROPE</name>
<dbReference type="eggNOG" id="ENOG502S1CY">
    <property type="taxonomic scope" value="Eukaryota"/>
</dbReference>
<sequence length="381" mass="41976">MSAAELEAEAAAQEQQPEQHSSSEPHSEQTNTASEETLSTATNNYNNNVDIDQQLQQHAQMQQQQQQQQQEGDNGLAGLGLSLMQNSPPPHSYRHSRAYRHFKNPPQPHMCIRTTTETGEELFINVLSWTRIVIPQEPSDPIPLYGGMRVPPGSPRSPPIVFAVMANPEVLKDSGRHSKDPEERRAMVELMCDFVEAMNPGVKLVRNAVILKDRDISGELKDVWNAVQAQRDREREEQMLQQRQQQHYQNITTQQMFPKSPDAARAASAGAGLNEASSPPAHIGEPLMAEHAVTGRQSKEKTLLNALKKSKEKKVAPSEQAAGEKAAASSDNGTTQYEKNCINNLECEVQKLDLNGSNNDTNMFIKLKVSSASATAAAAAK</sequence>
<dbReference type="EMBL" id="CH479202">
    <property type="protein sequence ID" value="EDW30188.1"/>
    <property type="molecule type" value="Genomic_DNA"/>
</dbReference>
<protein>
    <submittedName>
        <fullName evidence="2">GL22450</fullName>
    </submittedName>
</protein>
<dbReference type="Proteomes" id="UP000008744">
    <property type="component" value="Unassembled WGS sequence"/>
</dbReference>
<feature type="compositionally biased region" description="Low complexity" evidence="1">
    <location>
        <begin position="255"/>
        <end position="278"/>
    </location>
</feature>
<dbReference type="PhylomeDB" id="B4H1L1"/>
<dbReference type="AlphaFoldDB" id="B4H1L1"/>
<dbReference type="PANTHER" id="PTHR22997:SF3">
    <property type="entry name" value="PROTEIN KINTOUN"/>
    <property type="match status" value="1"/>
</dbReference>
<evidence type="ECO:0000256" key="1">
    <source>
        <dbReference type="SAM" id="MobiDB-lite"/>
    </source>
</evidence>